<dbReference type="InterPro" id="IPR036249">
    <property type="entry name" value="Thioredoxin-like_sf"/>
</dbReference>
<dbReference type="InterPro" id="IPR013766">
    <property type="entry name" value="Thioredoxin_domain"/>
</dbReference>
<accession>A0A1X1RTM6</accession>
<dbReference type="EMBL" id="LQOM01000020">
    <property type="protein sequence ID" value="ORV16591.1"/>
    <property type="molecule type" value="Genomic_DNA"/>
</dbReference>
<name>A0A1X1RTM6_MYCCE</name>
<evidence type="ECO:0000259" key="1">
    <source>
        <dbReference type="PROSITE" id="PS51352"/>
    </source>
</evidence>
<dbReference type="PANTHER" id="PTHR43601:SF3">
    <property type="entry name" value="THIOREDOXIN, MITOCHONDRIAL"/>
    <property type="match status" value="1"/>
</dbReference>
<feature type="domain" description="Thioredoxin" evidence="1">
    <location>
        <begin position="22"/>
        <end position="150"/>
    </location>
</feature>
<dbReference type="SUPFAM" id="SSF52833">
    <property type="entry name" value="Thioredoxin-like"/>
    <property type="match status" value="1"/>
</dbReference>
<dbReference type="OrthoDB" id="5181746at2"/>
<dbReference type="Proteomes" id="UP000193907">
    <property type="component" value="Unassembled WGS sequence"/>
</dbReference>
<dbReference type="EMBL" id="PDKV01000008">
    <property type="protein sequence ID" value="PIB79419.1"/>
    <property type="molecule type" value="Genomic_DNA"/>
</dbReference>
<sequence length="303" mass="31910">MSRPRPPIGPALAGAVDLSALKQRAQQSSPAGADAQAGSAKLAGVEITTANFEDEVLIRSNQVPVVVLLWSPRSDVCLQLAEILSRLASDDGGKWSLATVNVDTVPEVAQIFGIQVVPTVVALAAGQPLSSFQGMQPADQLRRWVDSLLSATAGKLSGAADSEGAEEVDPALAQARQQLQDGDFAAALDSYQAILDANPNHAEAKGAVRQIAFLMRATEQPPDAVAAADAAPDDIDAAFAAADVQILNQDVTGAFDRLIALVRRTSGDERTKVRTRLIELFELFDPADPEVIAGRRNLANALY</sequence>
<dbReference type="SUPFAM" id="SSF48452">
    <property type="entry name" value="TPR-like"/>
    <property type="match status" value="1"/>
</dbReference>
<proteinExistence type="predicted"/>
<evidence type="ECO:0000313" key="4">
    <source>
        <dbReference type="Proteomes" id="UP000193907"/>
    </source>
</evidence>
<dbReference type="AlphaFoldDB" id="A0A1X1RTM6"/>
<dbReference type="PANTHER" id="PTHR43601">
    <property type="entry name" value="THIOREDOXIN, MITOCHONDRIAL"/>
    <property type="match status" value="1"/>
</dbReference>
<dbReference type="InterPro" id="IPR011990">
    <property type="entry name" value="TPR-like_helical_dom_sf"/>
</dbReference>
<comment type="caution">
    <text evidence="2">The sequence shown here is derived from an EMBL/GenBank/DDBJ whole genome shotgun (WGS) entry which is preliminary data.</text>
</comment>
<dbReference type="GO" id="GO:0003824">
    <property type="term" value="F:catalytic activity"/>
    <property type="evidence" value="ECO:0007669"/>
    <property type="project" value="UniProtKB-ARBA"/>
</dbReference>
<dbReference type="Proteomes" id="UP000230971">
    <property type="component" value="Unassembled WGS sequence"/>
</dbReference>
<dbReference type="CDD" id="cd02956">
    <property type="entry name" value="ybbN"/>
    <property type="match status" value="1"/>
</dbReference>
<dbReference type="Gene3D" id="1.25.40.10">
    <property type="entry name" value="Tetratricopeptide repeat domain"/>
    <property type="match status" value="1"/>
</dbReference>
<dbReference type="Pfam" id="PF00085">
    <property type="entry name" value="Thioredoxin"/>
    <property type="match status" value="1"/>
</dbReference>
<organism evidence="2 4">
    <name type="scientific">Mycobacterium celatum</name>
    <dbReference type="NCBI Taxonomy" id="28045"/>
    <lineage>
        <taxon>Bacteria</taxon>
        <taxon>Bacillati</taxon>
        <taxon>Actinomycetota</taxon>
        <taxon>Actinomycetes</taxon>
        <taxon>Mycobacteriales</taxon>
        <taxon>Mycobacteriaceae</taxon>
        <taxon>Mycobacterium</taxon>
    </lineage>
</organism>
<protein>
    <submittedName>
        <fullName evidence="2">Co-chaperone YbbN</fullName>
    </submittedName>
</protein>
<dbReference type="GO" id="GO:0045454">
    <property type="term" value="P:cell redox homeostasis"/>
    <property type="evidence" value="ECO:0007669"/>
    <property type="project" value="TreeGrafter"/>
</dbReference>
<gene>
    <name evidence="2" type="ORF">AWB95_06130</name>
    <name evidence="3" type="ORF">CQY23_09200</name>
</gene>
<dbReference type="RefSeq" id="WP_062539590.1">
    <property type="nucleotide sequence ID" value="NZ_BBUN01000124.1"/>
</dbReference>
<dbReference type="Pfam" id="PF14561">
    <property type="entry name" value="TPR_20"/>
    <property type="match status" value="1"/>
</dbReference>
<evidence type="ECO:0000313" key="3">
    <source>
        <dbReference type="EMBL" id="PIB79419.1"/>
    </source>
</evidence>
<dbReference type="Gene3D" id="3.40.30.10">
    <property type="entry name" value="Glutaredoxin"/>
    <property type="match status" value="1"/>
</dbReference>
<reference evidence="2 4" key="1">
    <citation type="submission" date="2016-01" db="EMBL/GenBank/DDBJ databases">
        <title>The new phylogeny of the genus Mycobacterium.</title>
        <authorList>
            <person name="Tarcisio F."/>
            <person name="Conor M."/>
            <person name="Antonella G."/>
            <person name="Elisabetta G."/>
            <person name="Giulia F.S."/>
            <person name="Sara T."/>
            <person name="Anna F."/>
            <person name="Clotilde B."/>
            <person name="Roberto B."/>
            <person name="Veronica D.S."/>
            <person name="Fabio R."/>
            <person name="Monica P."/>
            <person name="Olivier J."/>
            <person name="Enrico T."/>
            <person name="Nicola S."/>
        </authorList>
    </citation>
    <scope>NUCLEOTIDE SEQUENCE [LARGE SCALE GENOMIC DNA]</scope>
    <source>
        <strain evidence="2 4">DSM 44243</strain>
    </source>
</reference>
<evidence type="ECO:0000313" key="5">
    <source>
        <dbReference type="Proteomes" id="UP000230971"/>
    </source>
</evidence>
<dbReference type="GO" id="GO:0006950">
    <property type="term" value="P:response to stress"/>
    <property type="evidence" value="ECO:0007669"/>
    <property type="project" value="UniProtKB-ARBA"/>
</dbReference>
<evidence type="ECO:0000313" key="2">
    <source>
        <dbReference type="EMBL" id="ORV16591.1"/>
    </source>
</evidence>
<reference evidence="3 5" key="2">
    <citation type="journal article" date="2017" name="Infect. Genet. Evol.">
        <title>The new phylogeny of the genus Mycobacterium: The old and the news.</title>
        <authorList>
            <person name="Tortoli E."/>
            <person name="Fedrizzi T."/>
            <person name="Meehan C.J."/>
            <person name="Trovato A."/>
            <person name="Grottola A."/>
            <person name="Giacobazzi E."/>
            <person name="Serpini G.F."/>
            <person name="Tagliazucchi S."/>
            <person name="Fabio A."/>
            <person name="Bettua C."/>
            <person name="Bertorelli R."/>
            <person name="Frascaro F."/>
            <person name="De Sanctis V."/>
            <person name="Pecorari M."/>
            <person name="Jousson O."/>
            <person name="Segata N."/>
            <person name="Cirillo D.M."/>
        </authorList>
    </citation>
    <scope>NUCLEOTIDE SEQUENCE [LARGE SCALE GENOMIC DNA]</scope>
    <source>
        <strain evidence="3 5">NCTC 12882</strain>
    </source>
</reference>
<dbReference type="PROSITE" id="PS51352">
    <property type="entry name" value="THIOREDOXIN_2"/>
    <property type="match status" value="1"/>
</dbReference>
<dbReference type="STRING" id="28045.AWB95_06130"/>
<keyword evidence="4" id="KW-1185">Reference proteome</keyword>